<evidence type="ECO:0000313" key="2">
    <source>
        <dbReference type="EMBL" id="VAX26552.1"/>
    </source>
</evidence>
<dbReference type="GO" id="GO:0016651">
    <property type="term" value="F:oxidoreductase activity, acting on NAD(P)H"/>
    <property type="evidence" value="ECO:0007669"/>
    <property type="project" value="InterPro"/>
</dbReference>
<dbReference type="InterPro" id="IPR001135">
    <property type="entry name" value="NADH_Q_OxRdtase_suD"/>
</dbReference>
<dbReference type="PANTHER" id="PTHR11993">
    <property type="entry name" value="NADH-UBIQUINONE OXIDOREDUCTASE 49 KDA SUBUNIT"/>
    <property type="match status" value="1"/>
</dbReference>
<name>A0A3B1CEA5_9ZZZZ</name>
<dbReference type="SUPFAM" id="SSF56762">
    <property type="entry name" value="HydB/Nqo4-like"/>
    <property type="match status" value="1"/>
</dbReference>
<organism evidence="2">
    <name type="scientific">hydrothermal vent metagenome</name>
    <dbReference type="NCBI Taxonomy" id="652676"/>
    <lineage>
        <taxon>unclassified sequences</taxon>
        <taxon>metagenomes</taxon>
        <taxon>ecological metagenomes</taxon>
    </lineage>
</organism>
<sequence length="398" mass="44985">MEGIEKPLETRELIVSMGPQHPSTHGVLRLVLELDGETVVKCTPHVGYLHRGVEKLAEGMTYLQALPLSDRLDYISSMSNNVGYCLAVERLFGIEAPDRAKFIRTIVCEMTRISSHIIWVATHALDLGAMTVFLYSFREREWLLDLFEMLCGARLTVSYPRIGGVRNDVSQEFIDSLYKFTDEFPKRIEEYETLIDKNRIWLGRTKGIGVISAEEAINWGLSGPVLRGSGVDYDIRKRFPYDAYDKVDFDVPLGKNGDVYDRYRCRMEELRQSIRIIRQCIERLPRGPVMTPDAPKFTLPPKERVLADMESLIHHFVLITKGPMAAPEGEIYVATEVPKGELGFYIVSDGTGKPYRMRVRAPSFVHVSLLPRLCEGGLVADVVANIGTIDIVLGECDR</sequence>
<accession>A0A3B1CEA5</accession>
<proteinExistence type="inferred from homology"/>
<dbReference type="EC" id="1.6.5.3" evidence="2"/>
<evidence type="ECO:0000259" key="1">
    <source>
        <dbReference type="Pfam" id="PF00346"/>
    </source>
</evidence>
<dbReference type="InterPro" id="IPR022885">
    <property type="entry name" value="NDH1_su_D/H"/>
</dbReference>
<dbReference type="NCBIfam" id="TIGR01962">
    <property type="entry name" value="NuoD"/>
    <property type="match status" value="1"/>
</dbReference>
<feature type="domain" description="NADH-quinone oxidoreductase subunit D" evidence="1">
    <location>
        <begin position="126"/>
        <end position="398"/>
    </location>
</feature>
<dbReference type="AlphaFoldDB" id="A0A3B1CEA5"/>
<dbReference type="NCBIfam" id="NF004739">
    <property type="entry name" value="PRK06075.1"/>
    <property type="match status" value="1"/>
</dbReference>
<dbReference type="EMBL" id="UOGH01000004">
    <property type="protein sequence ID" value="VAX26552.1"/>
    <property type="molecule type" value="Genomic_DNA"/>
</dbReference>
<gene>
    <name evidence="2" type="ORF">MNBD_NITROSPIRAE02-1296</name>
</gene>
<dbReference type="HAMAP" id="MF_01358">
    <property type="entry name" value="NDH1_NuoD"/>
    <property type="match status" value="1"/>
</dbReference>
<protein>
    <submittedName>
        <fullName evidence="2">NADH-ubiquinone oxidoreductase chain D</fullName>
        <ecNumber evidence="2">1.6.5.3</ecNumber>
    </submittedName>
</protein>
<dbReference type="GO" id="GO:0051287">
    <property type="term" value="F:NAD binding"/>
    <property type="evidence" value="ECO:0007669"/>
    <property type="project" value="InterPro"/>
</dbReference>
<dbReference type="Gene3D" id="1.10.645.10">
    <property type="entry name" value="Cytochrome-c3 Hydrogenase, chain B"/>
    <property type="match status" value="1"/>
</dbReference>
<dbReference type="Pfam" id="PF00346">
    <property type="entry name" value="Complex1_49kDa"/>
    <property type="match status" value="1"/>
</dbReference>
<dbReference type="PANTHER" id="PTHR11993:SF10">
    <property type="entry name" value="NADH DEHYDROGENASE [UBIQUINONE] IRON-SULFUR PROTEIN 2, MITOCHONDRIAL"/>
    <property type="match status" value="1"/>
</dbReference>
<keyword evidence="2" id="KW-0830">Ubiquinone</keyword>
<keyword evidence="2" id="KW-0560">Oxidoreductase</keyword>
<reference evidence="2" key="1">
    <citation type="submission" date="2018-06" db="EMBL/GenBank/DDBJ databases">
        <authorList>
            <person name="Zhirakovskaya E."/>
        </authorList>
    </citation>
    <scope>NUCLEOTIDE SEQUENCE</scope>
</reference>
<dbReference type="GO" id="GO:0048038">
    <property type="term" value="F:quinone binding"/>
    <property type="evidence" value="ECO:0007669"/>
    <property type="project" value="InterPro"/>
</dbReference>
<dbReference type="InterPro" id="IPR029014">
    <property type="entry name" value="NiFe-Hase_large"/>
</dbReference>